<keyword evidence="1" id="KW-0175">Coiled coil</keyword>
<comment type="caution">
    <text evidence="4">The sequence shown here is derived from an EMBL/GenBank/DDBJ whole genome shotgun (WGS) entry which is preliminary data.</text>
</comment>
<keyword evidence="2" id="KW-0812">Transmembrane</keyword>
<dbReference type="InterPro" id="IPR010559">
    <property type="entry name" value="Sig_transdc_His_kin_internal"/>
</dbReference>
<feature type="transmembrane region" description="Helical" evidence="2">
    <location>
        <begin position="45"/>
        <end position="65"/>
    </location>
</feature>
<evidence type="ECO:0000259" key="3">
    <source>
        <dbReference type="SMART" id="SM00387"/>
    </source>
</evidence>
<feature type="transmembrane region" description="Helical" evidence="2">
    <location>
        <begin position="77"/>
        <end position="98"/>
    </location>
</feature>
<dbReference type="Proteomes" id="UP001595617">
    <property type="component" value="Unassembled WGS sequence"/>
</dbReference>
<dbReference type="InterPro" id="IPR050640">
    <property type="entry name" value="Bact_2-comp_sensor_kinase"/>
</dbReference>
<keyword evidence="4" id="KW-0418">Kinase</keyword>
<sequence>MLTVPSFIDKGWKNIVKAIGQCLLLCLVIALVITPFNGTPFLLNVWISAGFGLSIIFFINFIYRVNPRGRDLLNNSIAMALGFALGMLNLLLVMALYYPQAFESFDMALWLTNTLFSFIVSIAAFYFFYSMYRMQSLRLAVSEQQARAAERERQMVQSQLQLLQSQIEPHFLFNTLANIQALIDAEPEQAKHMVAALTHMLRANLQRTRSTETTLREEFELVQHYLDIQAIRMGARLTFALTLPDALKAVKVPPLLLQPLVENALLHGIEPNVEPGHIAVQAIQEGEGVILRVVDNGVGLTATDSTGIGLTNIRERLASLYGAQATLTVRPVVQGQGVLAEIRIPHHGA</sequence>
<organism evidence="4 5">
    <name type="scientific">Saccharospirillum mangrovi</name>
    <dbReference type="NCBI Taxonomy" id="2161747"/>
    <lineage>
        <taxon>Bacteria</taxon>
        <taxon>Pseudomonadati</taxon>
        <taxon>Pseudomonadota</taxon>
        <taxon>Gammaproteobacteria</taxon>
        <taxon>Oceanospirillales</taxon>
        <taxon>Saccharospirillaceae</taxon>
        <taxon>Saccharospirillum</taxon>
    </lineage>
</organism>
<dbReference type="PANTHER" id="PTHR34220:SF9">
    <property type="entry name" value="SIGNAL TRANSDUCTION HISTIDINE KINASE INTERNAL REGION DOMAIN-CONTAINING PROTEIN"/>
    <property type="match status" value="1"/>
</dbReference>
<proteinExistence type="predicted"/>
<dbReference type="EC" id="2.7.13.3" evidence="4"/>
<gene>
    <name evidence="4" type="ORF">ACFOOG_15220</name>
</gene>
<evidence type="ECO:0000313" key="5">
    <source>
        <dbReference type="Proteomes" id="UP001595617"/>
    </source>
</evidence>
<dbReference type="SUPFAM" id="SSF55874">
    <property type="entry name" value="ATPase domain of HSP90 chaperone/DNA topoisomerase II/histidine kinase"/>
    <property type="match status" value="1"/>
</dbReference>
<dbReference type="PANTHER" id="PTHR34220">
    <property type="entry name" value="SENSOR HISTIDINE KINASE YPDA"/>
    <property type="match status" value="1"/>
</dbReference>
<keyword evidence="4" id="KW-0808">Transferase</keyword>
<feature type="coiled-coil region" evidence="1">
    <location>
        <begin position="134"/>
        <end position="166"/>
    </location>
</feature>
<dbReference type="InterPro" id="IPR003594">
    <property type="entry name" value="HATPase_dom"/>
</dbReference>
<feature type="transmembrane region" description="Helical" evidence="2">
    <location>
        <begin position="110"/>
        <end position="129"/>
    </location>
</feature>
<keyword evidence="2" id="KW-0472">Membrane</keyword>
<feature type="domain" description="Histidine kinase/HSP90-like ATPase" evidence="3">
    <location>
        <begin position="252"/>
        <end position="348"/>
    </location>
</feature>
<feature type="transmembrane region" description="Helical" evidence="2">
    <location>
        <begin position="15"/>
        <end position="33"/>
    </location>
</feature>
<dbReference type="InterPro" id="IPR036890">
    <property type="entry name" value="HATPase_C_sf"/>
</dbReference>
<accession>A0ABV8A066</accession>
<evidence type="ECO:0000313" key="4">
    <source>
        <dbReference type="EMBL" id="MFC3854193.1"/>
    </source>
</evidence>
<dbReference type="EMBL" id="JBHRYR010000005">
    <property type="protein sequence ID" value="MFC3854193.1"/>
    <property type="molecule type" value="Genomic_DNA"/>
</dbReference>
<evidence type="ECO:0000256" key="1">
    <source>
        <dbReference type="SAM" id="Coils"/>
    </source>
</evidence>
<dbReference type="Pfam" id="PF02518">
    <property type="entry name" value="HATPase_c"/>
    <property type="match status" value="1"/>
</dbReference>
<keyword evidence="2" id="KW-1133">Transmembrane helix</keyword>
<dbReference type="Pfam" id="PF06580">
    <property type="entry name" value="His_kinase"/>
    <property type="match status" value="1"/>
</dbReference>
<protein>
    <submittedName>
        <fullName evidence="4">Sensor histidine kinase</fullName>
        <ecNumber evidence="4">2.7.13.3</ecNumber>
    </submittedName>
</protein>
<dbReference type="SMART" id="SM00387">
    <property type="entry name" value="HATPase_c"/>
    <property type="match status" value="1"/>
</dbReference>
<name>A0ABV8A066_9GAMM</name>
<reference evidence="5" key="1">
    <citation type="journal article" date="2019" name="Int. J. Syst. Evol. Microbiol.">
        <title>The Global Catalogue of Microorganisms (GCM) 10K type strain sequencing project: providing services to taxonomists for standard genome sequencing and annotation.</title>
        <authorList>
            <consortium name="The Broad Institute Genomics Platform"/>
            <consortium name="The Broad Institute Genome Sequencing Center for Infectious Disease"/>
            <person name="Wu L."/>
            <person name="Ma J."/>
        </authorList>
    </citation>
    <scope>NUCLEOTIDE SEQUENCE [LARGE SCALE GENOMIC DNA]</scope>
    <source>
        <strain evidence="5">IBRC 10765</strain>
    </source>
</reference>
<dbReference type="RefSeq" id="WP_380698230.1">
    <property type="nucleotide sequence ID" value="NZ_JBHRYR010000005.1"/>
</dbReference>
<keyword evidence="5" id="KW-1185">Reference proteome</keyword>
<evidence type="ECO:0000256" key="2">
    <source>
        <dbReference type="SAM" id="Phobius"/>
    </source>
</evidence>
<dbReference type="Gene3D" id="3.30.565.10">
    <property type="entry name" value="Histidine kinase-like ATPase, C-terminal domain"/>
    <property type="match status" value="1"/>
</dbReference>
<dbReference type="GO" id="GO:0004673">
    <property type="term" value="F:protein histidine kinase activity"/>
    <property type="evidence" value="ECO:0007669"/>
    <property type="project" value="UniProtKB-EC"/>
</dbReference>